<dbReference type="RefSeq" id="WP_145910940.1">
    <property type="nucleotide sequence ID" value="NZ_BAAAMZ010000051.1"/>
</dbReference>
<comment type="catalytic activity">
    <reaction evidence="8">
        <text>L-glutamate + acetyl-CoA = N-acetyl-L-glutamate + CoA + H(+)</text>
        <dbReference type="Rhea" id="RHEA:24292"/>
        <dbReference type="ChEBI" id="CHEBI:15378"/>
        <dbReference type="ChEBI" id="CHEBI:29985"/>
        <dbReference type="ChEBI" id="CHEBI:44337"/>
        <dbReference type="ChEBI" id="CHEBI:57287"/>
        <dbReference type="ChEBI" id="CHEBI:57288"/>
        <dbReference type="EC" id="2.3.1.1"/>
    </reaction>
</comment>
<dbReference type="SUPFAM" id="SSF56266">
    <property type="entry name" value="DmpA/ArgJ-like"/>
    <property type="match status" value="1"/>
</dbReference>
<evidence type="ECO:0000256" key="1">
    <source>
        <dbReference type="ARBA" id="ARBA00004496"/>
    </source>
</evidence>
<dbReference type="GO" id="GO:0004042">
    <property type="term" value="F:L-glutamate N-acetyltransferase activity"/>
    <property type="evidence" value="ECO:0007669"/>
    <property type="project" value="UniProtKB-UniRule"/>
</dbReference>
<proteinExistence type="inferred from homology"/>
<keyword evidence="10" id="KW-1185">Reference proteome</keyword>
<comment type="catalytic activity">
    <reaction evidence="8">
        <text>N(2)-acetyl-L-ornithine + L-glutamate = N-acetyl-L-glutamate + L-ornithine</text>
        <dbReference type="Rhea" id="RHEA:15349"/>
        <dbReference type="ChEBI" id="CHEBI:29985"/>
        <dbReference type="ChEBI" id="CHEBI:44337"/>
        <dbReference type="ChEBI" id="CHEBI:46911"/>
        <dbReference type="ChEBI" id="CHEBI:57805"/>
        <dbReference type="EC" id="2.3.1.35"/>
    </reaction>
</comment>
<feature type="binding site" evidence="8">
    <location>
        <position position="379"/>
    </location>
    <ligand>
        <name>substrate</name>
    </ligand>
</feature>
<evidence type="ECO:0000256" key="8">
    <source>
        <dbReference type="HAMAP-Rule" id="MF_01106"/>
    </source>
</evidence>
<keyword evidence="5 8" id="KW-0808">Transferase</keyword>
<dbReference type="InterPro" id="IPR016117">
    <property type="entry name" value="ArgJ-like_dom_sf"/>
</dbReference>
<keyword evidence="8" id="KW-0055">Arginine biosynthesis</keyword>
<evidence type="ECO:0000256" key="7">
    <source>
        <dbReference type="ARBA" id="ARBA00023315"/>
    </source>
</evidence>
<feature type="binding site" evidence="8">
    <location>
        <position position="256"/>
    </location>
    <ligand>
        <name>substrate</name>
    </ligand>
</feature>
<dbReference type="UniPathway" id="UPA00068">
    <property type="reaction ID" value="UER00106"/>
</dbReference>
<dbReference type="GO" id="GO:0004358">
    <property type="term" value="F:L-glutamate N-acetyltransferase activity, acting on acetyl-L-ornithine as donor"/>
    <property type="evidence" value="ECO:0007669"/>
    <property type="project" value="UniProtKB-UniRule"/>
</dbReference>
<dbReference type="GO" id="GO:0006592">
    <property type="term" value="P:ornithine biosynthetic process"/>
    <property type="evidence" value="ECO:0007669"/>
    <property type="project" value="TreeGrafter"/>
</dbReference>
<evidence type="ECO:0000256" key="5">
    <source>
        <dbReference type="ARBA" id="ARBA00022679"/>
    </source>
</evidence>
<feature type="site" description="Involved in the stabilization of negative charge on the oxyanion by the formation of the oxyanion hole" evidence="8">
    <location>
        <position position="106"/>
    </location>
</feature>
<keyword evidence="8" id="KW-0028">Amino-acid biosynthesis</keyword>
<comment type="similarity">
    <text evidence="2 8">Belongs to the ArgJ family.</text>
</comment>
<dbReference type="EC" id="2.3.1.1" evidence="8"/>
<keyword evidence="4 8" id="KW-0963">Cytoplasm</keyword>
<evidence type="ECO:0000256" key="6">
    <source>
        <dbReference type="ARBA" id="ARBA00022813"/>
    </source>
</evidence>
<feature type="binding site" evidence="8">
    <location>
        <position position="144"/>
    </location>
    <ligand>
        <name>substrate</name>
    </ligand>
</feature>
<dbReference type="PANTHER" id="PTHR23100">
    <property type="entry name" value="ARGININE BIOSYNTHESIS BIFUNCTIONAL PROTEIN ARGJ"/>
    <property type="match status" value="1"/>
</dbReference>
<comment type="pathway">
    <text evidence="8">Amino-acid biosynthesis; L-arginine biosynthesis; N(2)-acetyl-L-ornithine from L-glutamate: step 1/4.</text>
</comment>
<feature type="site" description="Involved in the stabilization of negative charge on the oxyanion by the formation of the oxyanion hole" evidence="8">
    <location>
        <position position="107"/>
    </location>
</feature>
<comment type="subunit">
    <text evidence="3 8">Heterotetramer of two alpha and two beta chains.</text>
</comment>
<dbReference type="Gene3D" id="3.10.20.340">
    <property type="entry name" value="ArgJ beta chain, C-terminal domain"/>
    <property type="match status" value="1"/>
</dbReference>
<name>A0A561SDK4_9ACTN</name>
<dbReference type="GO" id="GO:0005737">
    <property type="term" value="C:cytoplasm"/>
    <property type="evidence" value="ECO:0007669"/>
    <property type="project" value="UniProtKB-SubCell"/>
</dbReference>
<comment type="pathway">
    <text evidence="8">Amino-acid biosynthesis; L-arginine biosynthesis; L-ornithine and N-acetyl-L-glutamate from L-glutamate and N(2)-acetyl-L-ornithine (cyclic): step 1/1.</text>
</comment>
<gene>
    <name evidence="8" type="primary">argJ</name>
    <name evidence="9" type="ORF">FHX73_16103</name>
</gene>
<dbReference type="OrthoDB" id="9804242at2"/>
<reference evidence="9 10" key="1">
    <citation type="submission" date="2019-06" db="EMBL/GenBank/DDBJ databases">
        <title>Sequencing the genomes of 1000 actinobacteria strains.</title>
        <authorList>
            <person name="Klenk H.-P."/>
        </authorList>
    </citation>
    <scope>NUCLEOTIDE SEQUENCE [LARGE SCALE GENOMIC DNA]</scope>
    <source>
        <strain evidence="9 10">DSM 44826</strain>
    </source>
</reference>
<dbReference type="NCBIfam" id="NF003802">
    <property type="entry name" value="PRK05388.1"/>
    <property type="match status" value="1"/>
</dbReference>
<keyword evidence="6 8" id="KW-0068">Autocatalytic cleavage</keyword>
<keyword evidence="7 8" id="KW-0012">Acyltransferase</keyword>
<dbReference type="HAMAP" id="MF_01106">
    <property type="entry name" value="ArgJ"/>
    <property type="match status" value="1"/>
</dbReference>
<protein>
    <recommendedName>
        <fullName evidence="8">Arginine biosynthesis bifunctional protein ArgJ</fullName>
    </recommendedName>
    <domain>
        <recommendedName>
            <fullName evidence="8">Glutamate N-acetyltransferase</fullName>
            <ecNumber evidence="8">2.3.1.35</ecNumber>
        </recommendedName>
        <alternativeName>
            <fullName evidence="8">Ornithine acetyltransferase</fullName>
            <shortName evidence="8">OATase</shortName>
        </alternativeName>
        <alternativeName>
            <fullName evidence="8">Ornithine transacetylase</fullName>
        </alternativeName>
    </domain>
    <domain>
        <recommendedName>
            <fullName evidence="8">Amino-acid acetyltransferase</fullName>
            <ecNumber evidence="8">2.3.1.1</ecNumber>
        </recommendedName>
        <alternativeName>
            <fullName evidence="8">N-acetylglutamate synthase</fullName>
            <shortName evidence="8">AGSase</shortName>
        </alternativeName>
    </domain>
    <component>
        <recommendedName>
            <fullName evidence="8">Arginine biosynthesis bifunctional protein ArgJ alpha chain</fullName>
        </recommendedName>
    </component>
    <component>
        <recommendedName>
            <fullName evidence="8">Arginine biosynthesis bifunctional protein ArgJ beta chain</fullName>
        </recommendedName>
    </component>
</protein>
<feature type="site" description="Cleavage; by autolysis" evidence="8">
    <location>
        <begin position="176"/>
        <end position="177"/>
    </location>
</feature>
<dbReference type="InterPro" id="IPR042195">
    <property type="entry name" value="ArgJ_beta_C"/>
</dbReference>
<comment type="subcellular location">
    <subcellularLocation>
        <location evidence="1 8">Cytoplasm</location>
    </subcellularLocation>
</comment>
<dbReference type="EC" id="2.3.1.35" evidence="8"/>
<accession>A0A561SDK4</accession>
<feature type="chain" id="PRO_5023502020" description="Arginine biosynthesis bifunctional protein ArgJ alpha chain" evidence="8">
    <location>
        <begin position="1"/>
        <end position="176"/>
    </location>
</feature>
<evidence type="ECO:0000256" key="4">
    <source>
        <dbReference type="ARBA" id="ARBA00022490"/>
    </source>
</evidence>
<dbReference type="NCBIfam" id="TIGR00120">
    <property type="entry name" value="ArgJ"/>
    <property type="match status" value="1"/>
</dbReference>
<dbReference type="CDD" id="cd02152">
    <property type="entry name" value="OAT"/>
    <property type="match status" value="1"/>
</dbReference>
<dbReference type="InterPro" id="IPR002813">
    <property type="entry name" value="Arg_biosynth_ArgJ"/>
</dbReference>
<comment type="function">
    <text evidence="8">Catalyzes two activities which are involved in the cyclic version of arginine biosynthesis: the synthesis of N-acetylglutamate from glutamate and acetyl-CoA as the acetyl donor, and of ornithine by transacetylation between N(2)-acetylornithine and glutamate.</text>
</comment>
<feature type="binding site" evidence="8">
    <location>
        <position position="166"/>
    </location>
    <ligand>
        <name>substrate</name>
    </ligand>
</feature>
<feature type="active site" description="Nucleophile" evidence="8">
    <location>
        <position position="177"/>
    </location>
</feature>
<dbReference type="Gene3D" id="3.60.70.12">
    <property type="entry name" value="L-amino peptidase D-ALA esterase/amidase"/>
    <property type="match status" value="1"/>
</dbReference>
<keyword evidence="8" id="KW-0511">Multifunctional enzyme</keyword>
<organism evidence="9 10">
    <name type="scientific">Kitasatospora viridis</name>
    <dbReference type="NCBI Taxonomy" id="281105"/>
    <lineage>
        <taxon>Bacteria</taxon>
        <taxon>Bacillati</taxon>
        <taxon>Actinomycetota</taxon>
        <taxon>Actinomycetes</taxon>
        <taxon>Kitasatosporales</taxon>
        <taxon>Streptomycetaceae</taxon>
        <taxon>Kitasatospora</taxon>
    </lineage>
</organism>
<feature type="chain" id="PRO_5023502019" description="Arginine biosynthesis bifunctional protein ArgJ beta chain" evidence="8">
    <location>
        <begin position="177"/>
        <end position="384"/>
    </location>
</feature>
<comment type="caution">
    <text evidence="9">The sequence shown here is derived from an EMBL/GenBank/DDBJ whole genome shotgun (WGS) entry which is preliminary data.</text>
</comment>
<dbReference type="GO" id="GO:0006526">
    <property type="term" value="P:L-arginine biosynthetic process"/>
    <property type="evidence" value="ECO:0007669"/>
    <property type="project" value="UniProtKB-UniRule"/>
</dbReference>
<feature type="binding site" evidence="8">
    <location>
        <position position="384"/>
    </location>
    <ligand>
        <name>substrate</name>
    </ligand>
</feature>
<sequence>MAVPQPSPAGFRSIATRLGVKDGADDFVVVVSDEPTTSAAVFTRSRFAGPSVRLSRAAADRVRGVVVVSGNANVATPRGLEHATLLRGQAAEQLGVPAEELLIASTGVIGRPYPIERMLPGLRSSLTDPLPEADFAAVARGIMTTDTRPKLHTARCGGATVLGIAKGVGMIEPDMATLLTFFFTDAAVPQPELDAIFRRVVETTFNALSIDTDTSTSDTAAVIANGAAGPVDLAEFERALHSCALALVKEIAADGEGAGKTITVEVTGARDAAQAKRVGKAVVNSPLVKTAVHGADPNWGRVAMAVGKLHEEHDIDPERVRIAFGGELLFPAEQTEALLDRAARHLGGDQVTIRVELGIADGEFTVYGCDLTEGYVELNSAYTT</sequence>
<dbReference type="PANTHER" id="PTHR23100:SF0">
    <property type="entry name" value="ARGININE BIOSYNTHESIS BIFUNCTIONAL PROTEIN ARGJ, MITOCHONDRIAL"/>
    <property type="match status" value="1"/>
</dbReference>
<evidence type="ECO:0000256" key="2">
    <source>
        <dbReference type="ARBA" id="ARBA00006774"/>
    </source>
</evidence>
<evidence type="ECO:0000313" key="10">
    <source>
        <dbReference type="Proteomes" id="UP000317940"/>
    </source>
</evidence>
<dbReference type="AlphaFoldDB" id="A0A561SDK4"/>
<dbReference type="Proteomes" id="UP000317940">
    <property type="component" value="Unassembled WGS sequence"/>
</dbReference>
<evidence type="ECO:0000313" key="9">
    <source>
        <dbReference type="EMBL" id="TWF72952.1"/>
    </source>
</evidence>
<dbReference type="FunFam" id="3.10.20.340:FF:000003">
    <property type="entry name" value="Arginine biosynthesis bifunctional protein ArgJ"/>
    <property type="match status" value="1"/>
</dbReference>
<evidence type="ECO:0000256" key="3">
    <source>
        <dbReference type="ARBA" id="ARBA00011475"/>
    </source>
</evidence>
<dbReference type="Pfam" id="PF01960">
    <property type="entry name" value="ArgJ"/>
    <property type="match status" value="1"/>
</dbReference>
<dbReference type="EMBL" id="VIWT01000006">
    <property type="protein sequence ID" value="TWF72952.1"/>
    <property type="molecule type" value="Genomic_DNA"/>
</dbReference>
<feature type="binding site" evidence="8">
    <location>
        <position position="177"/>
    </location>
    <ligand>
        <name>substrate</name>
    </ligand>
</feature>